<sequence>MMDKYYEFLKKFQSTRPRGARLSLGRKAIGIELFQSTRPRGARPEVREEQKLTVTVSIHAPARGATGISPTR</sequence>
<gene>
    <name evidence="1" type="ORF">HLUCCX14_08840</name>
</gene>
<proteinExistence type="predicted"/>
<evidence type="ECO:0000313" key="1">
    <source>
        <dbReference type="EMBL" id="KPQ28795.1"/>
    </source>
</evidence>
<dbReference type="PATRIC" id="fig|1305731.5.peg.109"/>
<comment type="caution">
    <text evidence="1">The sequence shown here is derived from an EMBL/GenBank/DDBJ whole genome shotgun (WGS) entry which is preliminary data.</text>
</comment>
<reference evidence="1 2" key="1">
    <citation type="submission" date="2015-09" db="EMBL/GenBank/DDBJ databases">
        <title>Identification and resolution of microdiversity through metagenomic sequencing of parallel consortia.</title>
        <authorList>
            <person name="Nelson W.C."/>
            <person name="Romine M.F."/>
            <person name="Lindemann S.R."/>
        </authorList>
    </citation>
    <scope>NUCLEOTIDE SEQUENCE [LARGE SCALE GENOMIC DNA]</scope>
    <source>
        <strain evidence="1">HL-55</strain>
    </source>
</reference>
<dbReference type="EMBL" id="LJZQ01000011">
    <property type="protein sequence ID" value="KPQ28795.1"/>
    <property type="molecule type" value="Genomic_DNA"/>
</dbReference>
<name>A0A0P8B5B0_9GAMM</name>
<organism evidence="1 2">
    <name type="scientific">Marinobacter excellens HL-55</name>
    <dbReference type="NCBI Taxonomy" id="1305731"/>
    <lineage>
        <taxon>Bacteria</taxon>
        <taxon>Pseudomonadati</taxon>
        <taxon>Pseudomonadota</taxon>
        <taxon>Gammaproteobacteria</taxon>
        <taxon>Pseudomonadales</taxon>
        <taxon>Marinobacteraceae</taxon>
        <taxon>Marinobacter</taxon>
    </lineage>
</organism>
<accession>A0A0P8B5B0</accession>
<dbReference type="Proteomes" id="UP000050416">
    <property type="component" value="Unassembled WGS sequence"/>
</dbReference>
<dbReference type="AlphaFoldDB" id="A0A0P8B5B0"/>
<protein>
    <submittedName>
        <fullName evidence="1">Uncharacterized protein</fullName>
    </submittedName>
</protein>
<dbReference type="AntiFam" id="ANF00272">
    <property type="entry name" value="Translation of CRISPR region"/>
</dbReference>
<evidence type="ECO:0000313" key="2">
    <source>
        <dbReference type="Proteomes" id="UP000050416"/>
    </source>
</evidence>